<dbReference type="Proteomes" id="UP000053989">
    <property type="component" value="Unassembled WGS sequence"/>
</dbReference>
<feature type="region of interest" description="Disordered" evidence="1">
    <location>
        <begin position="206"/>
        <end position="238"/>
    </location>
</feature>
<dbReference type="HOGENOM" id="CLU_1327074_0_0_1"/>
<evidence type="ECO:0000256" key="1">
    <source>
        <dbReference type="SAM" id="MobiDB-lite"/>
    </source>
</evidence>
<dbReference type="EMBL" id="KN822089">
    <property type="protein sequence ID" value="KIM58177.1"/>
    <property type="molecule type" value="Genomic_DNA"/>
</dbReference>
<accession>A0A0C3A0I2</accession>
<sequence>MSSADYDSGLPGFTIEIACRLTQYGLGRQLCDVLERNPQHHLGRTYYELARVIEEERTKFPNPAVLATYLLPLTSWLDGGQPPVSVVTSHQPDLVAVAAFGLQCLGWPPEILQQKLTEARAGTVIRAFLQLPGNLDSETLQRGLQVMDYHGGSLPTYTLSVPIQLLFAVPVDSAHLLPGAHISPPGEDNNSAASCDVEIPAMVLESLRPDSSQSSESTDMELVGEDMRNRSPELTGDLSMDGQVFDVEIIDLTGED</sequence>
<dbReference type="OrthoDB" id="2701228at2759"/>
<organism evidence="2 3">
    <name type="scientific">Scleroderma citrinum Foug A</name>
    <dbReference type="NCBI Taxonomy" id="1036808"/>
    <lineage>
        <taxon>Eukaryota</taxon>
        <taxon>Fungi</taxon>
        <taxon>Dikarya</taxon>
        <taxon>Basidiomycota</taxon>
        <taxon>Agaricomycotina</taxon>
        <taxon>Agaricomycetes</taxon>
        <taxon>Agaricomycetidae</taxon>
        <taxon>Boletales</taxon>
        <taxon>Sclerodermatineae</taxon>
        <taxon>Sclerodermataceae</taxon>
        <taxon>Scleroderma</taxon>
    </lineage>
</organism>
<gene>
    <name evidence="2" type="ORF">SCLCIDRAFT_28214</name>
</gene>
<evidence type="ECO:0000313" key="2">
    <source>
        <dbReference type="EMBL" id="KIM58177.1"/>
    </source>
</evidence>
<protein>
    <submittedName>
        <fullName evidence="2">Uncharacterized protein</fullName>
    </submittedName>
</protein>
<dbReference type="STRING" id="1036808.A0A0C3A0I2"/>
<reference evidence="2 3" key="1">
    <citation type="submission" date="2014-04" db="EMBL/GenBank/DDBJ databases">
        <authorList>
            <consortium name="DOE Joint Genome Institute"/>
            <person name="Kuo A."/>
            <person name="Kohler A."/>
            <person name="Nagy L.G."/>
            <person name="Floudas D."/>
            <person name="Copeland A."/>
            <person name="Barry K.W."/>
            <person name="Cichocki N."/>
            <person name="Veneault-Fourrey C."/>
            <person name="LaButti K."/>
            <person name="Lindquist E.A."/>
            <person name="Lipzen A."/>
            <person name="Lundell T."/>
            <person name="Morin E."/>
            <person name="Murat C."/>
            <person name="Sun H."/>
            <person name="Tunlid A."/>
            <person name="Henrissat B."/>
            <person name="Grigoriev I.V."/>
            <person name="Hibbett D.S."/>
            <person name="Martin F."/>
            <person name="Nordberg H.P."/>
            <person name="Cantor M.N."/>
            <person name="Hua S.X."/>
        </authorList>
    </citation>
    <scope>NUCLEOTIDE SEQUENCE [LARGE SCALE GENOMIC DNA]</scope>
    <source>
        <strain evidence="2 3">Foug A</strain>
    </source>
</reference>
<dbReference type="InParanoid" id="A0A0C3A0I2"/>
<evidence type="ECO:0000313" key="3">
    <source>
        <dbReference type="Proteomes" id="UP000053989"/>
    </source>
</evidence>
<name>A0A0C3A0I2_9AGAM</name>
<keyword evidence="3" id="KW-1185">Reference proteome</keyword>
<reference evidence="3" key="2">
    <citation type="submission" date="2015-01" db="EMBL/GenBank/DDBJ databases">
        <title>Evolutionary Origins and Diversification of the Mycorrhizal Mutualists.</title>
        <authorList>
            <consortium name="DOE Joint Genome Institute"/>
            <consortium name="Mycorrhizal Genomics Consortium"/>
            <person name="Kohler A."/>
            <person name="Kuo A."/>
            <person name="Nagy L.G."/>
            <person name="Floudas D."/>
            <person name="Copeland A."/>
            <person name="Barry K.W."/>
            <person name="Cichocki N."/>
            <person name="Veneault-Fourrey C."/>
            <person name="LaButti K."/>
            <person name="Lindquist E.A."/>
            <person name="Lipzen A."/>
            <person name="Lundell T."/>
            <person name="Morin E."/>
            <person name="Murat C."/>
            <person name="Riley R."/>
            <person name="Ohm R."/>
            <person name="Sun H."/>
            <person name="Tunlid A."/>
            <person name="Henrissat B."/>
            <person name="Grigoriev I.V."/>
            <person name="Hibbett D.S."/>
            <person name="Martin F."/>
        </authorList>
    </citation>
    <scope>NUCLEOTIDE SEQUENCE [LARGE SCALE GENOMIC DNA]</scope>
    <source>
        <strain evidence="3">Foug A</strain>
    </source>
</reference>
<dbReference type="AlphaFoldDB" id="A0A0C3A0I2"/>
<proteinExistence type="predicted"/>